<dbReference type="KEGG" id="ngv:CDO52_25410"/>
<accession>A0A223SC17</accession>
<protein>
    <submittedName>
        <fullName evidence="2">Uncharacterized protein</fullName>
    </submittedName>
</protein>
<reference evidence="2 3" key="1">
    <citation type="submission" date="2017-08" db="EMBL/GenBank/DDBJ databases">
        <title>The complete genome sequence of Nocardiopsis gilva YIM 90087.</title>
        <authorList>
            <person name="Yin M."/>
            <person name="Tang S."/>
        </authorList>
    </citation>
    <scope>NUCLEOTIDE SEQUENCE [LARGE SCALE GENOMIC DNA]</scope>
    <source>
        <strain evidence="2 3">YIM 90087</strain>
    </source>
</reference>
<dbReference type="Proteomes" id="UP000215005">
    <property type="component" value="Chromosome"/>
</dbReference>
<dbReference type="AlphaFoldDB" id="A0A223SC17"/>
<organism evidence="2 3">
    <name type="scientific">Nocardiopsis gilva YIM 90087</name>
    <dbReference type="NCBI Taxonomy" id="1235441"/>
    <lineage>
        <taxon>Bacteria</taxon>
        <taxon>Bacillati</taxon>
        <taxon>Actinomycetota</taxon>
        <taxon>Actinomycetes</taxon>
        <taxon>Streptosporangiales</taxon>
        <taxon>Nocardiopsidaceae</taxon>
        <taxon>Nocardiopsis</taxon>
    </lineage>
</organism>
<proteinExistence type="predicted"/>
<sequence length="69" mass="7121">MSAKSAPIRISDQAAVSLLVVVVMVGFANGEFFDGAAQIPGVAFVILACGVIGAVFGANARRRRRGQES</sequence>
<evidence type="ECO:0000256" key="1">
    <source>
        <dbReference type="SAM" id="Phobius"/>
    </source>
</evidence>
<keyword evidence="3" id="KW-1185">Reference proteome</keyword>
<dbReference type="RefSeq" id="WP_017618609.1">
    <property type="nucleotide sequence ID" value="NZ_ANBG01000174.1"/>
</dbReference>
<evidence type="ECO:0000313" key="2">
    <source>
        <dbReference type="EMBL" id="ASU85697.1"/>
    </source>
</evidence>
<keyword evidence="1" id="KW-1133">Transmembrane helix</keyword>
<feature type="transmembrane region" description="Helical" evidence="1">
    <location>
        <begin position="40"/>
        <end position="60"/>
    </location>
</feature>
<name>A0A223SC17_9ACTN</name>
<evidence type="ECO:0000313" key="3">
    <source>
        <dbReference type="Proteomes" id="UP000215005"/>
    </source>
</evidence>
<dbReference type="EMBL" id="CP022753">
    <property type="protein sequence ID" value="ASU85697.1"/>
    <property type="molecule type" value="Genomic_DNA"/>
</dbReference>
<keyword evidence="1" id="KW-0472">Membrane</keyword>
<gene>
    <name evidence="2" type="ORF">CDO52_25410</name>
</gene>
<dbReference type="OrthoDB" id="9966827at2"/>
<keyword evidence="1" id="KW-0812">Transmembrane</keyword>